<evidence type="ECO:0000256" key="4">
    <source>
        <dbReference type="PROSITE-ProRule" id="PRU00335"/>
    </source>
</evidence>
<sequence>MGKETRGNEEARPDDEARAHPAKRAPRRSDARQNRERILAAALTELTRSPDAPVSAIARRAGVGQGTFYRNFPDRQALLLELYRHELEQVADGAAELLRTRPPDLALREWMDRLARFAMAKAGIADAMQQAVHAPAASAKSGRDPVASGAGLLLRAAQETGAVRADVTVDDFTLAIAGLWHIDPRSDWQPRAARLLDLVMDALRTHPESPPRR</sequence>
<dbReference type="PANTHER" id="PTHR30055:SF234">
    <property type="entry name" value="HTH-TYPE TRANSCRIPTIONAL REGULATOR BETI"/>
    <property type="match status" value="1"/>
</dbReference>
<dbReference type="Proteomes" id="UP000758701">
    <property type="component" value="Unassembled WGS sequence"/>
</dbReference>
<comment type="caution">
    <text evidence="7">The sequence shown here is derived from an EMBL/GenBank/DDBJ whole genome shotgun (WGS) entry which is preliminary data.</text>
</comment>
<dbReference type="InterPro" id="IPR001647">
    <property type="entry name" value="HTH_TetR"/>
</dbReference>
<dbReference type="SUPFAM" id="SSF46689">
    <property type="entry name" value="Homeodomain-like"/>
    <property type="match status" value="1"/>
</dbReference>
<dbReference type="InterPro" id="IPR050109">
    <property type="entry name" value="HTH-type_TetR-like_transc_reg"/>
</dbReference>
<proteinExistence type="predicted"/>
<evidence type="ECO:0000313" key="8">
    <source>
        <dbReference type="Proteomes" id="UP000758701"/>
    </source>
</evidence>
<evidence type="ECO:0000256" key="3">
    <source>
        <dbReference type="ARBA" id="ARBA00023163"/>
    </source>
</evidence>
<dbReference type="EMBL" id="JAHSTP010000002">
    <property type="protein sequence ID" value="MBZ6151276.1"/>
    <property type="molecule type" value="Genomic_DNA"/>
</dbReference>
<keyword evidence="3" id="KW-0804">Transcription</keyword>
<feature type="domain" description="HTH tetR-type" evidence="6">
    <location>
        <begin position="32"/>
        <end position="90"/>
    </location>
</feature>
<evidence type="ECO:0000256" key="2">
    <source>
        <dbReference type="ARBA" id="ARBA00023125"/>
    </source>
</evidence>
<dbReference type="Pfam" id="PF21597">
    <property type="entry name" value="TetR_C_43"/>
    <property type="match status" value="1"/>
</dbReference>
<evidence type="ECO:0000256" key="1">
    <source>
        <dbReference type="ARBA" id="ARBA00023015"/>
    </source>
</evidence>
<dbReference type="Gene3D" id="1.10.357.10">
    <property type="entry name" value="Tetracycline Repressor, domain 2"/>
    <property type="match status" value="1"/>
</dbReference>
<protein>
    <submittedName>
        <fullName evidence="7">TetR/AcrR family transcriptional regulator</fullName>
    </submittedName>
</protein>
<feature type="compositionally biased region" description="Basic and acidic residues" evidence="5">
    <location>
        <begin position="1"/>
        <end position="19"/>
    </location>
</feature>
<accession>A0ABS7VZY4</accession>
<evidence type="ECO:0000313" key="7">
    <source>
        <dbReference type="EMBL" id="MBZ6151276.1"/>
    </source>
</evidence>
<dbReference type="PANTHER" id="PTHR30055">
    <property type="entry name" value="HTH-TYPE TRANSCRIPTIONAL REGULATOR RUTR"/>
    <property type="match status" value="1"/>
</dbReference>
<dbReference type="Pfam" id="PF00440">
    <property type="entry name" value="TetR_N"/>
    <property type="match status" value="1"/>
</dbReference>
<organism evidence="7 8">
    <name type="scientific">Streptomyces olivaceus</name>
    <dbReference type="NCBI Taxonomy" id="47716"/>
    <lineage>
        <taxon>Bacteria</taxon>
        <taxon>Bacillati</taxon>
        <taxon>Actinomycetota</taxon>
        <taxon>Actinomycetes</taxon>
        <taxon>Kitasatosporales</taxon>
        <taxon>Streptomycetaceae</taxon>
        <taxon>Streptomyces</taxon>
    </lineage>
</organism>
<gene>
    <name evidence="7" type="ORF">KVH32_08815</name>
</gene>
<dbReference type="PROSITE" id="PS50977">
    <property type="entry name" value="HTH_TETR_2"/>
    <property type="match status" value="1"/>
</dbReference>
<keyword evidence="1" id="KW-0805">Transcription regulation</keyword>
<evidence type="ECO:0000259" key="6">
    <source>
        <dbReference type="PROSITE" id="PS50977"/>
    </source>
</evidence>
<reference evidence="7 8" key="1">
    <citation type="submission" date="2021-06" db="EMBL/GenBank/DDBJ databases">
        <title>Ecological speciation of a Streptomyces species isolated from different habitats and geographic origins.</title>
        <authorList>
            <person name="Wang J."/>
        </authorList>
    </citation>
    <scope>NUCLEOTIDE SEQUENCE [LARGE SCALE GENOMIC DNA]</scope>
    <source>
        <strain evidence="7 8">FXJ8.012</strain>
    </source>
</reference>
<dbReference type="InterPro" id="IPR036271">
    <property type="entry name" value="Tet_transcr_reg_TetR-rel_C_sf"/>
</dbReference>
<name>A0ABS7VZY4_STROV</name>
<evidence type="ECO:0000256" key="5">
    <source>
        <dbReference type="SAM" id="MobiDB-lite"/>
    </source>
</evidence>
<dbReference type="InterPro" id="IPR009057">
    <property type="entry name" value="Homeodomain-like_sf"/>
</dbReference>
<feature type="DNA-binding region" description="H-T-H motif" evidence="4">
    <location>
        <begin position="53"/>
        <end position="72"/>
    </location>
</feature>
<feature type="region of interest" description="Disordered" evidence="5">
    <location>
        <begin position="1"/>
        <end position="34"/>
    </location>
</feature>
<dbReference type="InterPro" id="IPR049445">
    <property type="entry name" value="TetR_SbtR-like_C"/>
</dbReference>
<dbReference type="SUPFAM" id="SSF48498">
    <property type="entry name" value="Tetracyclin repressor-like, C-terminal domain"/>
    <property type="match status" value="1"/>
</dbReference>
<keyword evidence="2 4" id="KW-0238">DNA-binding</keyword>
<keyword evidence="8" id="KW-1185">Reference proteome</keyword>